<dbReference type="Pfam" id="PF00431">
    <property type="entry name" value="CUB"/>
    <property type="match status" value="1"/>
</dbReference>
<evidence type="ECO:0000259" key="3">
    <source>
        <dbReference type="PROSITE" id="PS01180"/>
    </source>
</evidence>
<protein>
    <recommendedName>
        <fullName evidence="3">CUB domain-containing protein</fullName>
    </recommendedName>
</protein>
<name>A0AAV2ISL5_LYMST</name>
<evidence type="ECO:0000256" key="2">
    <source>
        <dbReference type="PROSITE-ProRule" id="PRU00059"/>
    </source>
</evidence>
<reference evidence="4 5" key="1">
    <citation type="submission" date="2024-04" db="EMBL/GenBank/DDBJ databases">
        <authorList>
            <consortium name="Genoscope - CEA"/>
            <person name="William W."/>
        </authorList>
    </citation>
    <scope>NUCLEOTIDE SEQUENCE [LARGE SCALE GENOMIC DNA]</scope>
</reference>
<dbReference type="PANTHER" id="PTHR46908">
    <property type="entry name" value="CUBILIN-LIKE PROTEIN"/>
    <property type="match status" value="1"/>
</dbReference>
<keyword evidence="5" id="KW-1185">Reference proteome</keyword>
<dbReference type="PANTHER" id="PTHR46908:SF4">
    <property type="entry name" value="TUMOR NECROSIS FACTOR-INDUCIBLE GENE 6 PROTEIN"/>
    <property type="match status" value="1"/>
</dbReference>
<evidence type="ECO:0000256" key="1">
    <source>
        <dbReference type="ARBA" id="ARBA00023157"/>
    </source>
</evidence>
<sequence>MRTINNSSGLYCTEYYGCNTNLRDPLGYLSSPGYPIEFPGCFWRIVTDPGSVVALRFSMEINPWYVQCGYNYVSIIDENAVEQSKIQMCLNSKGWIQTSSNVMLIVFHGHILEQDAFVFSGRYNSHSCSNFTWGSRKLP</sequence>
<comment type="caution">
    <text evidence="4">The sequence shown here is derived from an EMBL/GenBank/DDBJ whole genome shotgun (WGS) entry which is preliminary data.</text>
</comment>
<dbReference type="AlphaFoldDB" id="A0AAV2ISL5"/>
<accession>A0AAV2ISL5</accession>
<keyword evidence="1" id="KW-1015">Disulfide bond</keyword>
<feature type="domain" description="CUB" evidence="3">
    <location>
        <begin position="18"/>
        <end position="126"/>
    </location>
</feature>
<dbReference type="CDD" id="cd00041">
    <property type="entry name" value="CUB"/>
    <property type="match status" value="1"/>
</dbReference>
<comment type="caution">
    <text evidence="2">Lacks conserved residue(s) required for the propagation of feature annotation.</text>
</comment>
<dbReference type="EMBL" id="CAXITT010001564">
    <property type="protein sequence ID" value="CAL1548682.1"/>
    <property type="molecule type" value="Genomic_DNA"/>
</dbReference>
<dbReference type="SUPFAM" id="SSF49854">
    <property type="entry name" value="Spermadhesin, CUB domain"/>
    <property type="match status" value="1"/>
</dbReference>
<dbReference type="InterPro" id="IPR052129">
    <property type="entry name" value="Spermadhesin-Link_domain"/>
</dbReference>
<dbReference type="Proteomes" id="UP001497497">
    <property type="component" value="Unassembled WGS sequence"/>
</dbReference>
<dbReference type="InterPro" id="IPR035914">
    <property type="entry name" value="Sperma_CUB_dom_sf"/>
</dbReference>
<organism evidence="4 5">
    <name type="scientific">Lymnaea stagnalis</name>
    <name type="common">Great pond snail</name>
    <name type="synonym">Helix stagnalis</name>
    <dbReference type="NCBI Taxonomy" id="6523"/>
    <lineage>
        <taxon>Eukaryota</taxon>
        <taxon>Metazoa</taxon>
        <taxon>Spiralia</taxon>
        <taxon>Lophotrochozoa</taxon>
        <taxon>Mollusca</taxon>
        <taxon>Gastropoda</taxon>
        <taxon>Heterobranchia</taxon>
        <taxon>Euthyneura</taxon>
        <taxon>Panpulmonata</taxon>
        <taxon>Hygrophila</taxon>
        <taxon>Lymnaeoidea</taxon>
        <taxon>Lymnaeidae</taxon>
        <taxon>Lymnaea</taxon>
    </lineage>
</organism>
<dbReference type="Gene3D" id="2.60.120.290">
    <property type="entry name" value="Spermadhesin, CUB domain"/>
    <property type="match status" value="1"/>
</dbReference>
<dbReference type="InterPro" id="IPR000859">
    <property type="entry name" value="CUB_dom"/>
</dbReference>
<dbReference type="PROSITE" id="PS01180">
    <property type="entry name" value="CUB"/>
    <property type="match status" value="1"/>
</dbReference>
<evidence type="ECO:0000313" key="4">
    <source>
        <dbReference type="EMBL" id="CAL1548682.1"/>
    </source>
</evidence>
<gene>
    <name evidence="4" type="ORF">GSLYS_00021999001</name>
</gene>
<dbReference type="SMART" id="SM00042">
    <property type="entry name" value="CUB"/>
    <property type="match status" value="1"/>
</dbReference>
<evidence type="ECO:0000313" key="5">
    <source>
        <dbReference type="Proteomes" id="UP001497497"/>
    </source>
</evidence>
<proteinExistence type="predicted"/>